<dbReference type="SUPFAM" id="SSF47323">
    <property type="entry name" value="Anticodon-binding domain of a subclass of class I aminoacyl-tRNA synthetases"/>
    <property type="match status" value="1"/>
</dbReference>
<comment type="subunit">
    <text evidence="2 12">Monomer.</text>
</comment>
<dbReference type="EC" id="6.1.1.9" evidence="12"/>
<name>A0A2K8L8C0_9PROT</name>
<dbReference type="FunFam" id="1.10.287.380:FF:000001">
    <property type="entry name" value="Valine--tRNA ligase"/>
    <property type="match status" value="1"/>
</dbReference>
<dbReference type="AlphaFoldDB" id="A0A2K8L8C0"/>
<dbReference type="Gene3D" id="1.10.730.10">
    <property type="entry name" value="Isoleucyl-tRNA Synthetase, Domain 1"/>
    <property type="match status" value="1"/>
</dbReference>
<dbReference type="GO" id="GO:0006438">
    <property type="term" value="P:valyl-tRNA aminoacylation"/>
    <property type="evidence" value="ECO:0007669"/>
    <property type="project" value="UniProtKB-UniRule"/>
</dbReference>
<dbReference type="Pfam" id="PF10458">
    <property type="entry name" value="Val_tRNA-synt_C"/>
    <property type="match status" value="1"/>
</dbReference>
<evidence type="ECO:0000259" key="14">
    <source>
        <dbReference type="Pfam" id="PF08264"/>
    </source>
</evidence>
<dbReference type="GO" id="GO:0002161">
    <property type="term" value="F:aminoacyl-tRNA deacylase activity"/>
    <property type="evidence" value="ECO:0007669"/>
    <property type="project" value="InterPro"/>
</dbReference>
<dbReference type="InterPro" id="IPR014729">
    <property type="entry name" value="Rossmann-like_a/b/a_fold"/>
</dbReference>
<dbReference type="Gene3D" id="1.10.287.380">
    <property type="entry name" value="Valyl-tRNA synthetase, C-terminal domain"/>
    <property type="match status" value="1"/>
</dbReference>
<evidence type="ECO:0000256" key="10">
    <source>
        <dbReference type="ARBA" id="ARBA00047552"/>
    </source>
</evidence>
<dbReference type="InterPro" id="IPR009008">
    <property type="entry name" value="Val/Leu/Ile-tRNA-synth_edit"/>
</dbReference>
<dbReference type="PANTHER" id="PTHR11946:SF93">
    <property type="entry name" value="VALINE--TRNA LIGASE, CHLOROPLASTIC_MITOCHONDRIAL 2"/>
    <property type="match status" value="1"/>
</dbReference>
<dbReference type="GO" id="GO:0004832">
    <property type="term" value="F:valine-tRNA ligase activity"/>
    <property type="evidence" value="ECO:0007669"/>
    <property type="project" value="UniProtKB-UniRule"/>
</dbReference>
<evidence type="ECO:0000313" key="16">
    <source>
        <dbReference type="EMBL" id="ATX82489.1"/>
    </source>
</evidence>
<dbReference type="FunFam" id="3.40.50.620:FF:000032">
    <property type="entry name" value="Valine--tRNA ligase"/>
    <property type="match status" value="1"/>
</dbReference>
<feature type="domain" description="Methionyl/Valyl/Leucyl/Isoleucyl-tRNA synthetase anticodon-binding" evidence="14">
    <location>
        <begin position="614"/>
        <end position="759"/>
    </location>
</feature>
<keyword evidence="9 12" id="KW-0030">Aminoacyl-tRNA synthetase</keyword>
<dbReference type="PROSITE" id="PS00178">
    <property type="entry name" value="AA_TRNA_LIGASE_I"/>
    <property type="match status" value="1"/>
</dbReference>
<dbReference type="FunFam" id="1.10.730.10:FF:000014">
    <property type="entry name" value="Valine--tRNA ligase"/>
    <property type="match status" value="1"/>
</dbReference>
<protein>
    <recommendedName>
        <fullName evidence="12">Valine--tRNA ligase</fullName>
        <ecNumber evidence="12">6.1.1.9</ecNumber>
    </recommendedName>
    <alternativeName>
        <fullName evidence="12">Valyl-tRNA synthetase</fullName>
        <shortName evidence="12">ValRS</shortName>
    </alternativeName>
</protein>
<keyword evidence="4 12" id="KW-0436">Ligase</keyword>
<dbReference type="Gene3D" id="3.90.740.10">
    <property type="entry name" value="Valyl/Leucyl/Isoleucyl-tRNA synthetase, editing domain"/>
    <property type="match status" value="1"/>
</dbReference>
<dbReference type="PANTHER" id="PTHR11946">
    <property type="entry name" value="VALYL-TRNA SYNTHETASES"/>
    <property type="match status" value="1"/>
</dbReference>
<dbReference type="PRINTS" id="PR00986">
    <property type="entry name" value="TRNASYNTHVAL"/>
</dbReference>
<organism evidence="16 17">
    <name type="scientific">Mariprofundus ferrinatatus</name>
    <dbReference type="NCBI Taxonomy" id="1921087"/>
    <lineage>
        <taxon>Bacteria</taxon>
        <taxon>Pseudomonadati</taxon>
        <taxon>Pseudomonadota</taxon>
        <taxon>Candidatius Mariprofundia</taxon>
        <taxon>Mariprofundales</taxon>
        <taxon>Mariprofundaceae</taxon>
        <taxon>Mariprofundus</taxon>
    </lineage>
</organism>
<accession>A0A2K8L8C0</accession>
<dbReference type="SUPFAM" id="SSF52374">
    <property type="entry name" value="Nucleotidylyl transferase"/>
    <property type="match status" value="1"/>
</dbReference>
<dbReference type="GO" id="GO:0005524">
    <property type="term" value="F:ATP binding"/>
    <property type="evidence" value="ECO:0007669"/>
    <property type="project" value="UniProtKB-UniRule"/>
</dbReference>
<dbReference type="InterPro" id="IPR002300">
    <property type="entry name" value="aa-tRNA-synth_Ia"/>
</dbReference>
<dbReference type="EMBL" id="CP018800">
    <property type="protein sequence ID" value="ATX82489.1"/>
    <property type="molecule type" value="Genomic_DNA"/>
</dbReference>
<feature type="domain" description="Valyl-tRNA synthetase tRNA-binding arm" evidence="15">
    <location>
        <begin position="817"/>
        <end position="881"/>
    </location>
</feature>
<dbReference type="InterPro" id="IPR033705">
    <property type="entry name" value="Anticodon_Ia_Val"/>
</dbReference>
<feature type="domain" description="Aminoacyl-tRNA synthetase class Ia" evidence="13">
    <location>
        <begin position="20"/>
        <end position="573"/>
    </location>
</feature>
<evidence type="ECO:0000259" key="13">
    <source>
        <dbReference type="Pfam" id="PF00133"/>
    </source>
</evidence>
<evidence type="ECO:0000256" key="11">
    <source>
        <dbReference type="ARBA" id="ARBA00060830"/>
    </source>
</evidence>
<dbReference type="Proteomes" id="UP000231637">
    <property type="component" value="Chromosome"/>
</dbReference>
<evidence type="ECO:0000313" key="17">
    <source>
        <dbReference type="Proteomes" id="UP000231637"/>
    </source>
</evidence>
<keyword evidence="6 12" id="KW-0067">ATP-binding</keyword>
<dbReference type="NCBIfam" id="TIGR00422">
    <property type="entry name" value="valS"/>
    <property type="match status" value="1"/>
</dbReference>
<evidence type="ECO:0000259" key="15">
    <source>
        <dbReference type="Pfam" id="PF10458"/>
    </source>
</evidence>
<feature type="short sequence motif" description="'KMSKS' region" evidence="12">
    <location>
        <begin position="533"/>
        <end position="537"/>
    </location>
</feature>
<dbReference type="GO" id="GO:0005829">
    <property type="term" value="C:cytosol"/>
    <property type="evidence" value="ECO:0007669"/>
    <property type="project" value="TreeGrafter"/>
</dbReference>
<dbReference type="Pfam" id="PF00133">
    <property type="entry name" value="tRNA-synt_1"/>
    <property type="match status" value="1"/>
</dbReference>
<dbReference type="InterPro" id="IPR009080">
    <property type="entry name" value="tRNAsynth_Ia_anticodon-bd"/>
</dbReference>
<feature type="short sequence motif" description="'HIGH' region" evidence="12">
    <location>
        <begin position="50"/>
        <end position="60"/>
    </location>
</feature>
<evidence type="ECO:0000256" key="6">
    <source>
        <dbReference type="ARBA" id="ARBA00022840"/>
    </source>
</evidence>
<evidence type="ECO:0000256" key="4">
    <source>
        <dbReference type="ARBA" id="ARBA00022598"/>
    </source>
</evidence>
<dbReference type="InterPro" id="IPR019499">
    <property type="entry name" value="Val-tRNA_synth_tRNA-bd"/>
</dbReference>
<gene>
    <name evidence="12" type="primary">valS</name>
    <name evidence="16" type="ORF">Ga0123462_1631</name>
</gene>
<dbReference type="Pfam" id="PF08264">
    <property type="entry name" value="Anticodon_1"/>
    <property type="match status" value="1"/>
</dbReference>
<comment type="domain">
    <text evidence="12">The C-terminal coiled-coil domain is crucial for aminoacylation activity.</text>
</comment>
<dbReference type="CDD" id="cd07962">
    <property type="entry name" value="Anticodon_Ia_Val"/>
    <property type="match status" value="1"/>
</dbReference>
<feature type="coiled-coil region" evidence="12">
    <location>
        <begin position="815"/>
        <end position="842"/>
    </location>
</feature>
<keyword evidence="17" id="KW-1185">Reference proteome</keyword>
<keyword evidence="8 12" id="KW-0175">Coiled coil</keyword>
<comment type="catalytic activity">
    <reaction evidence="10 12">
        <text>tRNA(Val) + L-valine + ATP = L-valyl-tRNA(Val) + AMP + diphosphate</text>
        <dbReference type="Rhea" id="RHEA:10704"/>
        <dbReference type="Rhea" id="RHEA-COMP:9672"/>
        <dbReference type="Rhea" id="RHEA-COMP:9708"/>
        <dbReference type="ChEBI" id="CHEBI:30616"/>
        <dbReference type="ChEBI" id="CHEBI:33019"/>
        <dbReference type="ChEBI" id="CHEBI:57762"/>
        <dbReference type="ChEBI" id="CHEBI:78442"/>
        <dbReference type="ChEBI" id="CHEBI:78537"/>
        <dbReference type="ChEBI" id="CHEBI:456215"/>
        <dbReference type="EC" id="6.1.1.9"/>
    </reaction>
</comment>
<dbReference type="Gene3D" id="3.40.50.620">
    <property type="entry name" value="HUPs"/>
    <property type="match status" value="2"/>
</dbReference>
<dbReference type="InterPro" id="IPR037118">
    <property type="entry name" value="Val-tRNA_synth_C_sf"/>
</dbReference>
<evidence type="ECO:0000256" key="2">
    <source>
        <dbReference type="ARBA" id="ARBA00011245"/>
    </source>
</evidence>
<comment type="domain">
    <text evidence="12">ValRS has two distinct active sites: one for aminoacylation and one for editing. The misactivated threonine is translocated from the active site to the editing site.</text>
</comment>
<comment type="similarity">
    <text evidence="11 12">Belongs to the class-I aminoacyl-tRNA synthetase family. ValS type 1 subfamily.</text>
</comment>
<dbReference type="KEGG" id="mfn:Ga0123462_1631"/>
<dbReference type="NCBIfam" id="NF004349">
    <property type="entry name" value="PRK05729.1"/>
    <property type="match status" value="1"/>
</dbReference>
<keyword evidence="7 12" id="KW-0648">Protein biosynthesis</keyword>
<sequence length="884" mass="100417">MSQHELAKIYDPQAVEPAVNDQWLNSDAFRPKAASGEQSDDAYCIVIPPPNVTGSLHMGHAFTFTIQDMLIRWQRMKGKSVLWQPGTDHAGIATQMVVERILDKEGVHRRDLGRERFLDRVWEWKEESGGTIVSQLKRLGASCDWSRERFTLDEGLSDAVREVFVRLYEEGLIYRGKRLVNWDPVLETAVSDLEVEHDEEQGHFWHIQYPHADDPTKHVIVATTRPETMLGDGAVAVHPDDERYKDLIGKQLILPLCNRTIPVIADEYVDPEFGTGCVKITPAHDFNDYDVGKRHDLPLLNIFTNRAHIAEEDWIPEQYHGLDRYEARERMVADLEAEGLLYKVEDHMHKVGRGDRSHAVIEPYLTDQWYVDIKPLAEPAIAAVEDGDIKFVPQHWEKTYFEWMRNIQDWCISRQLWWGHRIPAWYCEDCDHITVSREAAVCCSGCGSTKIKQDEDVLDTWFSSGLWPFSTLGWPENTEEMERFYSTNVLVTGFDIIFFWVARMIMMGMKFTGKVPFKDIYIHALIRDAQGQKMSKSKGNVIDPLEIIGDYGADALRFTLAHMATPGRDVKLDVKRIESNRNFMNKIWNAARFVFMNRGDARPDALIQPENDVNRWILSELDSCTRDVEKALTEYRFNEAAGTLYNFIWGSYCDWYVEAAKVALYGDDEAAKSETQIVMLTALDGWLRLLHPICPFITETLFQELHGPDARLVTDNWVQGYATDAQAVSRMNRVMEVVTAIRSVRGEMNVAPGKRIDAIIACGADVQADLEAEKKLLMSLAKLESLAWQDADSEVDGAAVAPLAHAKVYLPLAGLINVEEETARLEKNIAKLEKDIALNEGKLANPKFCGSAPEAVVAKVRSDLDEAIAKRDEMVAGIKRLSSL</sequence>
<dbReference type="RefSeq" id="WP_100265839.1">
    <property type="nucleotide sequence ID" value="NZ_CP018800.1"/>
</dbReference>
<dbReference type="OrthoDB" id="5287134at2"/>
<reference evidence="16 17" key="1">
    <citation type="submission" date="2016-12" db="EMBL/GenBank/DDBJ databases">
        <title>Isolation and genomic insights into novel planktonic Zetaproteobacteria from stratified waters of the Chesapeake Bay.</title>
        <authorList>
            <person name="McAllister S.M."/>
            <person name="Kato S."/>
            <person name="Chan C.S."/>
            <person name="Chiu B.K."/>
            <person name="Field E.K."/>
        </authorList>
    </citation>
    <scope>NUCLEOTIDE SEQUENCE [LARGE SCALE GENOMIC DNA]</scope>
    <source>
        <strain evidence="16 17">CP-8</strain>
    </source>
</reference>
<evidence type="ECO:0000256" key="8">
    <source>
        <dbReference type="ARBA" id="ARBA00023054"/>
    </source>
</evidence>
<comment type="function">
    <text evidence="12">Catalyzes the attachment of valine to tRNA(Val). As ValRS can inadvertently accommodate and process structurally similar amino acids such as threonine, to avoid such errors, it has a 'posttransfer' editing activity that hydrolyzes mischarged Thr-tRNA(Val) in a tRNA-dependent manner.</text>
</comment>
<evidence type="ECO:0000256" key="9">
    <source>
        <dbReference type="ARBA" id="ARBA00023146"/>
    </source>
</evidence>
<keyword evidence="3 12" id="KW-0963">Cytoplasm</keyword>
<proteinExistence type="inferred from homology"/>
<dbReference type="CDD" id="cd00817">
    <property type="entry name" value="ValRS_core"/>
    <property type="match status" value="1"/>
</dbReference>
<dbReference type="InterPro" id="IPR001412">
    <property type="entry name" value="aa-tRNA-synth_I_CS"/>
</dbReference>
<dbReference type="SUPFAM" id="SSF46589">
    <property type="entry name" value="tRNA-binding arm"/>
    <property type="match status" value="1"/>
</dbReference>
<dbReference type="InterPro" id="IPR002303">
    <property type="entry name" value="Valyl-tRNA_ligase"/>
</dbReference>
<feature type="binding site" evidence="12">
    <location>
        <position position="536"/>
    </location>
    <ligand>
        <name>ATP</name>
        <dbReference type="ChEBI" id="CHEBI:30616"/>
    </ligand>
</feature>
<evidence type="ECO:0000256" key="12">
    <source>
        <dbReference type="HAMAP-Rule" id="MF_02004"/>
    </source>
</evidence>
<dbReference type="HAMAP" id="MF_02004">
    <property type="entry name" value="Val_tRNA_synth_type1"/>
    <property type="match status" value="1"/>
</dbReference>
<keyword evidence="5 12" id="KW-0547">Nucleotide-binding</keyword>
<evidence type="ECO:0000256" key="3">
    <source>
        <dbReference type="ARBA" id="ARBA00022490"/>
    </source>
</evidence>
<evidence type="ECO:0000256" key="5">
    <source>
        <dbReference type="ARBA" id="ARBA00022741"/>
    </source>
</evidence>
<evidence type="ECO:0000256" key="1">
    <source>
        <dbReference type="ARBA" id="ARBA00004496"/>
    </source>
</evidence>
<dbReference type="FunFam" id="3.40.50.620:FF:000098">
    <property type="entry name" value="Valine--tRNA ligase"/>
    <property type="match status" value="1"/>
</dbReference>
<dbReference type="InterPro" id="IPR013155">
    <property type="entry name" value="M/V/L/I-tRNA-synth_anticd-bd"/>
</dbReference>
<dbReference type="InterPro" id="IPR010978">
    <property type="entry name" value="tRNA-bd_arm"/>
</dbReference>
<evidence type="ECO:0000256" key="7">
    <source>
        <dbReference type="ARBA" id="ARBA00022917"/>
    </source>
</evidence>
<dbReference type="FunFam" id="3.90.740.10:FF:000005">
    <property type="entry name" value="Valine--tRNA ligase, mitochondrial"/>
    <property type="match status" value="1"/>
</dbReference>
<dbReference type="SUPFAM" id="SSF50677">
    <property type="entry name" value="ValRS/IleRS/LeuRS editing domain"/>
    <property type="match status" value="1"/>
</dbReference>
<comment type="subcellular location">
    <subcellularLocation>
        <location evidence="1 12">Cytoplasm</location>
    </subcellularLocation>
</comment>